<dbReference type="eggNOG" id="COG2207">
    <property type="taxonomic scope" value="Bacteria"/>
</dbReference>
<dbReference type="OrthoDB" id="34150at2"/>
<dbReference type="Proteomes" id="UP000000238">
    <property type="component" value="Chromosome"/>
</dbReference>
<dbReference type="STRING" id="349521.HCH_06923"/>
<keyword evidence="2 5" id="KW-0238">DNA-binding</keyword>
<evidence type="ECO:0000313" key="6">
    <source>
        <dbReference type="Proteomes" id="UP000000238"/>
    </source>
</evidence>
<dbReference type="PROSITE" id="PS00041">
    <property type="entry name" value="HTH_ARAC_FAMILY_1"/>
    <property type="match status" value="1"/>
</dbReference>
<proteinExistence type="predicted"/>
<dbReference type="HOGENOM" id="CLU_000445_100_0_6"/>
<dbReference type="InterPro" id="IPR009057">
    <property type="entry name" value="Homeodomain-like_sf"/>
</dbReference>
<dbReference type="SUPFAM" id="SSF46689">
    <property type="entry name" value="Homeodomain-like"/>
    <property type="match status" value="2"/>
</dbReference>
<keyword evidence="3" id="KW-0804">Transcription</keyword>
<dbReference type="PROSITE" id="PS01124">
    <property type="entry name" value="HTH_ARAC_FAMILY_2"/>
    <property type="match status" value="1"/>
</dbReference>
<dbReference type="GO" id="GO:0043565">
    <property type="term" value="F:sequence-specific DNA binding"/>
    <property type="evidence" value="ECO:0007669"/>
    <property type="project" value="InterPro"/>
</dbReference>
<dbReference type="Pfam" id="PF06719">
    <property type="entry name" value="AraC_N"/>
    <property type="match status" value="1"/>
</dbReference>
<dbReference type="GO" id="GO:0003700">
    <property type="term" value="F:DNA-binding transcription factor activity"/>
    <property type="evidence" value="ECO:0007669"/>
    <property type="project" value="InterPro"/>
</dbReference>
<dbReference type="Gene3D" id="1.10.10.60">
    <property type="entry name" value="Homeodomain-like"/>
    <property type="match status" value="2"/>
</dbReference>
<evidence type="ECO:0000259" key="4">
    <source>
        <dbReference type="PROSITE" id="PS01124"/>
    </source>
</evidence>
<dbReference type="PANTHER" id="PTHR43436:SF1">
    <property type="entry name" value="TRANSCRIPTIONAL REGULATORY PROTEIN"/>
    <property type="match status" value="1"/>
</dbReference>
<dbReference type="AlphaFoldDB" id="Q2S734"/>
<dbReference type="InterPro" id="IPR009594">
    <property type="entry name" value="Tscrpt_reg_HTH_AraC_N"/>
</dbReference>
<dbReference type="InterPro" id="IPR018062">
    <property type="entry name" value="HTH_AraC-typ_CS"/>
</dbReference>
<protein>
    <submittedName>
        <fullName evidence="5">AraC-type DNA-binding domain-containing protein</fullName>
    </submittedName>
</protein>
<organism evidence="5 6">
    <name type="scientific">Hahella chejuensis (strain KCTC 2396)</name>
    <dbReference type="NCBI Taxonomy" id="349521"/>
    <lineage>
        <taxon>Bacteria</taxon>
        <taxon>Pseudomonadati</taxon>
        <taxon>Pseudomonadota</taxon>
        <taxon>Gammaproteobacteria</taxon>
        <taxon>Oceanospirillales</taxon>
        <taxon>Hahellaceae</taxon>
        <taxon>Hahella</taxon>
    </lineage>
</organism>
<sequence length="304" mass="34025">MSEIFDRIKELARLIQRHCPTDGVRESDIPRLSFIRSSSPTEPVLAVHQPAVCIVAQGAKKVISGEQLFKYDAAHYLVVSVDLPIAGQVMQASPEQPYLCVRLDLDLTILSELILDEGSVDNSAPHQSVGVSLVTPRLLEAVIRLVALLNDNPKDIAVLAPLAEKEILYWLANGDQGGILREITNGDSRIRQISKAIQHIKTTFDQPFDMDELLKLTCMSASSFFHHFRTATHMTPLQYQKQLRLLEARRRLFLGEQDICNIGYGVGYDSPSQFSREYARLFGLPPSKDLARIKNAGSSEYWLP</sequence>
<evidence type="ECO:0000256" key="3">
    <source>
        <dbReference type="ARBA" id="ARBA00023163"/>
    </source>
</evidence>
<evidence type="ECO:0000256" key="1">
    <source>
        <dbReference type="ARBA" id="ARBA00023015"/>
    </source>
</evidence>
<dbReference type="KEGG" id="hch:HCH_06923"/>
<dbReference type="Pfam" id="PF12833">
    <property type="entry name" value="HTH_18"/>
    <property type="match status" value="1"/>
</dbReference>
<gene>
    <name evidence="5" type="ordered locus">HCH_06923</name>
</gene>
<evidence type="ECO:0000313" key="5">
    <source>
        <dbReference type="EMBL" id="ABC33540.1"/>
    </source>
</evidence>
<keyword evidence="6" id="KW-1185">Reference proteome</keyword>
<reference evidence="5 6" key="1">
    <citation type="journal article" date="2005" name="Nucleic Acids Res.">
        <title>Genomic blueprint of Hahella chejuensis, a marine microbe producing an algicidal agent.</title>
        <authorList>
            <person name="Jeong H."/>
            <person name="Yim J.H."/>
            <person name="Lee C."/>
            <person name="Choi S.-H."/>
            <person name="Park Y.K."/>
            <person name="Yoon S.H."/>
            <person name="Hur C.-G."/>
            <person name="Kang H.-Y."/>
            <person name="Kim D."/>
            <person name="Lee H.H."/>
            <person name="Park K.H."/>
            <person name="Park S.-H."/>
            <person name="Park H.-S."/>
            <person name="Lee H.K."/>
            <person name="Oh T.K."/>
            <person name="Kim J.F."/>
        </authorList>
    </citation>
    <scope>NUCLEOTIDE SEQUENCE [LARGE SCALE GENOMIC DNA]</scope>
    <source>
        <strain evidence="5 6">KCTC 2396</strain>
    </source>
</reference>
<dbReference type="SMART" id="SM00342">
    <property type="entry name" value="HTH_ARAC"/>
    <property type="match status" value="1"/>
</dbReference>
<feature type="domain" description="HTH araC/xylS-type" evidence="4">
    <location>
        <begin position="194"/>
        <end position="292"/>
    </location>
</feature>
<dbReference type="RefSeq" id="WP_011400590.1">
    <property type="nucleotide sequence ID" value="NC_007645.1"/>
</dbReference>
<dbReference type="EMBL" id="CP000155">
    <property type="protein sequence ID" value="ABC33540.1"/>
    <property type="molecule type" value="Genomic_DNA"/>
</dbReference>
<accession>Q2S734</accession>
<dbReference type="PANTHER" id="PTHR43436">
    <property type="entry name" value="ARAC-FAMILY TRANSCRIPTIONAL REGULATOR"/>
    <property type="match status" value="1"/>
</dbReference>
<name>Q2S734_HAHCH</name>
<dbReference type="InterPro" id="IPR018060">
    <property type="entry name" value="HTH_AraC"/>
</dbReference>
<keyword evidence="1" id="KW-0805">Transcription regulation</keyword>
<evidence type="ECO:0000256" key="2">
    <source>
        <dbReference type="ARBA" id="ARBA00023125"/>
    </source>
</evidence>